<feature type="transmembrane region" description="Helical" evidence="2">
    <location>
        <begin position="555"/>
        <end position="577"/>
    </location>
</feature>
<evidence type="ECO:0000256" key="1">
    <source>
        <dbReference type="SAM" id="MobiDB-lite"/>
    </source>
</evidence>
<feature type="compositionally biased region" description="Polar residues" evidence="1">
    <location>
        <begin position="670"/>
        <end position="680"/>
    </location>
</feature>
<feature type="transmembrane region" description="Helical" evidence="2">
    <location>
        <begin position="190"/>
        <end position="206"/>
    </location>
</feature>
<dbReference type="GeneID" id="20082757"/>
<sequence length="736" mass="84777">MKQVHVLGTHEHKAVTWQDALNEIYDANHDSHDRPLTFLLATYKLQERVYVQREFEQIMASVKMDPNLLFFEEPHEQHYVAFLNRINRRRVQLCFSVGAVACFYYFYYEVHFLNAYRLAARDDDADMDKTISGPSEIALYWLSFGLIVPTFGVGVAATFVPWGRRRLESIVTFVYLVVAIGLIAKKCIQQAKGPIYALVILVIPLFNVTRMRFAYSAAVGWAIVIIYLTVEMAAGPDTSSKTVFTSLNYSMSVVAGMVSSYQKVRRPLFERRANERPQELLKRRNFVLGLNYSGSPDDVSSRIHSPYYAKEVLCRRWTQAFKHSDLERRFYRFWYLLDANAYESVNAGILHRTAYASWRYPLTGVCLNQTVLVLQDVTNLYGTTTQLISLAFRLGCIIPGYVFLFASMKYLSQLYTTKWVESGRIRAIPSLIMKSAHQSRHWRKQPRRGSFRWLQGTVKAMRKRLSKTIERYLLNMHRGYAPTVQYITSAVVLMHISLLGTLVVLIAIHFGRRDIYSVYFQGLLNATMFSHRSTFRLRCVAITLSSLVIVERCRFAYSAPVTIATCLAFIAATYSVLPRRVHLEYATYLCIVQLLGMIVSYEEENLRRSFFIKKSLRALEFRANFQIRTMVSPWIRAKMVQLGRQAKDAVRDSADENRSVVHNPRPLPTTPTQDSSSNFLTDKNLRDLQSRLNRNHVVITNIRPRFSQASKYAVYTTCGNLCVALGQVVYFLVTNK</sequence>
<dbReference type="eggNOG" id="ENOG502QYVP">
    <property type="taxonomic scope" value="Eukaryota"/>
</dbReference>
<feature type="compositionally biased region" description="Basic and acidic residues" evidence="1">
    <location>
        <begin position="649"/>
        <end position="659"/>
    </location>
</feature>
<keyword evidence="2" id="KW-0472">Membrane</keyword>
<feature type="transmembrane region" description="Helical" evidence="2">
    <location>
        <begin position="167"/>
        <end position="184"/>
    </location>
</feature>
<keyword evidence="2" id="KW-0812">Transmembrane</keyword>
<feature type="transmembrane region" description="Helical" evidence="2">
    <location>
        <begin position="91"/>
        <end position="108"/>
    </location>
</feature>
<organism evidence="3">
    <name type="scientific">Aphanomyces invadans</name>
    <dbReference type="NCBI Taxonomy" id="157072"/>
    <lineage>
        <taxon>Eukaryota</taxon>
        <taxon>Sar</taxon>
        <taxon>Stramenopiles</taxon>
        <taxon>Oomycota</taxon>
        <taxon>Saprolegniomycetes</taxon>
        <taxon>Saprolegniales</taxon>
        <taxon>Verrucalvaceae</taxon>
        <taxon>Aphanomyces</taxon>
    </lineage>
</organism>
<feature type="transmembrane region" description="Helical" evidence="2">
    <location>
        <begin position="390"/>
        <end position="411"/>
    </location>
</feature>
<dbReference type="OrthoDB" id="66548at2759"/>
<evidence type="ECO:0000256" key="2">
    <source>
        <dbReference type="SAM" id="Phobius"/>
    </source>
</evidence>
<dbReference type="EMBL" id="KI913961">
    <property type="protein sequence ID" value="ETW02104.1"/>
    <property type="molecule type" value="Genomic_DNA"/>
</dbReference>
<feature type="transmembrane region" description="Helical" evidence="2">
    <location>
        <begin position="137"/>
        <end position="160"/>
    </location>
</feature>
<keyword evidence="2" id="KW-1133">Transmembrane helix</keyword>
<proteinExistence type="predicted"/>
<dbReference type="RefSeq" id="XP_008868709.1">
    <property type="nucleotide sequence ID" value="XM_008870487.1"/>
</dbReference>
<feature type="transmembrane region" description="Helical" evidence="2">
    <location>
        <begin position="712"/>
        <end position="733"/>
    </location>
</feature>
<gene>
    <name evidence="3" type="ORF">H310_05707</name>
</gene>
<protein>
    <submittedName>
        <fullName evidence="3">Uncharacterized protein</fullName>
    </submittedName>
</protein>
<feature type="region of interest" description="Disordered" evidence="1">
    <location>
        <begin position="649"/>
        <end position="680"/>
    </location>
</feature>
<name>A0A024U751_9STRA</name>
<feature type="transmembrane region" description="Helical" evidence="2">
    <location>
        <begin position="213"/>
        <end position="230"/>
    </location>
</feature>
<evidence type="ECO:0000313" key="3">
    <source>
        <dbReference type="EMBL" id="ETW02104.1"/>
    </source>
</evidence>
<dbReference type="AlphaFoldDB" id="A0A024U751"/>
<feature type="transmembrane region" description="Helical" evidence="2">
    <location>
        <begin position="486"/>
        <end position="508"/>
    </location>
</feature>
<dbReference type="VEuPathDB" id="FungiDB:H310_05707"/>
<accession>A0A024U751</accession>
<reference evidence="3" key="1">
    <citation type="submission" date="2013-12" db="EMBL/GenBank/DDBJ databases">
        <title>The Genome Sequence of Aphanomyces invadans NJM9701.</title>
        <authorList>
            <consortium name="The Broad Institute Genomics Platform"/>
            <person name="Russ C."/>
            <person name="Tyler B."/>
            <person name="van West P."/>
            <person name="Dieguez-Uribeondo J."/>
            <person name="Young S.K."/>
            <person name="Zeng Q."/>
            <person name="Gargeya S."/>
            <person name="Fitzgerald M."/>
            <person name="Abouelleil A."/>
            <person name="Alvarado L."/>
            <person name="Chapman S.B."/>
            <person name="Gainer-Dewar J."/>
            <person name="Goldberg J."/>
            <person name="Griggs A."/>
            <person name="Gujja S."/>
            <person name="Hansen M."/>
            <person name="Howarth C."/>
            <person name="Imamovic A."/>
            <person name="Ireland A."/>
            <person name="Larimer J."/>
            <person name="McCowan C."/>
            <person name="Murphy C."/>
            <person name="Pearson M."/>
            <person name="Poon T.W."/>
            <person name="Priest M."/>
            <person name="Roberts A."/>
            <person name="Saif S."/>
            <person name="Shea T."/>
            <person name="Sykes S."/>
            <person name="Wortman J."/>
            <person name="Nusbaum C."/>
            <person name="Birren B."/>
        </authorList>
    </citation>
    <scope>NUCLEOTIDE SEQUENCE [LARGE SCALE GENOMIC DNA]</scope>
    <source>
        <strain evidence="3">NJM9701</strain>
    </source>
</reference>